<dbReference type="GO" id="GO:0005930">
    <property type="term" value="C:axoneme"/>
    <property type="evidence" value="ECO:0007669"/>
    <property type="project" value="UniProtKB-SubCell"/>
</dbReference>
<dbReference type="Pfam" id="PF03148">
    <property type="entry name" value="Tektin"/>
    <property type="match status" value="1"/>
</dbReference>
<keyword evidence="3" id="KW-0966">Cell projection</keyword>
<evidence type="ECO:0000256" key="1">
    <source>
        <dbReference type="ARBA" id="ARBA00007209"/>
    </source>
</evidence>
<feature type="coiled-coil region" evidence="4">
    <location>
        <begin position="447"/>
        <end position="474"/>
    </location>
</feature>
<comment type="similarity">
    <text evidence="1 3">Belongs to the tektin family.</text>
</comment>
<comment type="caution">
    <text evidence="5">The sequence shown here is derived from an EMBL/GenBank/DDBJ whole genome shotgun (WGS) entry which is preliminary data.</text>
</comment>
<dbReference type="InterPro" id="IPR048256">
    <property type="entry name" value="Tektin-like"/>
</dbReference>
<keyword evidence="3" id="KW-0969">Cilium</keyword>
<reference evidence="5 6" key="1">
    <citation type="submission" date="2020-08" db="EMBL/GenBank/DDBJ databases">
        <title>Aphidius gifuensis genome sequencing and assembly.</title>
        <authorList>
            <person name="Du Z."/>
        </authorList>
    </citation>
    <scope>NUCLEOTIDE SEQUENCE [LARGE SCALE GENOMIC DNA]</scope>
    <source>
        <strain evidence="5">YNYX2018</strain>
        <tissue evidence="5">Adults</tissue>
    </source>
</reference>
<sequence>MEPSSVMYTQLQPWSTVGASPCMEKVAGSSVPARVGELYRTPRPHPWRPTLGYETVQLRPLHHQPVTDQLMDPCYTPQGMSTEPMTFPNLVTGFARNPGHAARASLYTRYTPCDWSQNQIRLKNDARANCNQSDKLRSSMVKLMREADDLITNGQKNAGRELGKRITDVSFWERELAMELERVIIENSQMQECKRRLQKCIQDLEGPLHIAQECLYYREARQEMELVHDAPEQSLLREVEIIRNCMKKLNKFISKCDNQLTNGRAVQNELELDIANKNSALGIDTMCQQLNNFSKGLQYFGGIEKYNNCVIDEQTWVEACDAIVKRAQENRAASQQLRADVEIAINAVGQEVWDAWSETNNALSRRVTEIFEAKQSIQSHLQDVQNDIFGIEKNIELIQKAITDKSAALKVAHTRLEARCHRVNLERCCDSVNGIIIKEIETINMLVHELHSRLQECEAQHQELLRTRAALESDLKGKVDALFVDKEKCLGMRRSYPILDTVKY</sequence>
<keyword evidence="6" id="KW-1185">Reference proteome</keyword>
<name>A0A834XIZ4_APHGI</name>
<keyword evidence="3" id="KW-0282">Flagellum</keyword>
<dbReference type="GO" id="GO:0060294">
    <property type="term" value="P:cilium movement involved in cell motility"/>
    <property type="evidence" value="ECO:0007669"/>
    <property type="project" value="UniProtKB-UniRule"/>
</dbReference>
<dbReference type="PANTHER" id="PTHR19960:SF11">
    <property type="entry name" value="TEKTIN"/>
    <property type="match status" value="1"/>
</dbReference>
<dbReference type="GO" id="GO:0005634">
    <property type="term" value="C:nucleus"/>
    <property type="evidence" value="ECO:0007669"/>
    <property type="project" value="TreeGrafter"/>
</dbReference>
<dbReference type="InterPro" id="IPR000435">
    <property type="entry name" value="Tektins"/>
</dbReference>
<accession>A0A834XIZ4</accession>
<evidence type="ECO:0000313" key="5">
    <source>
        <dbReference type="EMBL" id="KAF7987747.1"/>
    </source>
</evidence>
<organism evidence="5 6">
    <name type="scientific">Aphidius gifuensis</name>
    <name type="common">Parasitoid wasp</name>
    <dbReference type="NCBI Taxonomy" id="684658"/>
    <lineage>
        <taxon>Eukaryota</taxon>
        <taxon>Metazoa</taxon>
        <taxon>Ecdysozoa</taxon>
        <taxon>Arthropoda</taxon>
        <taxon>Hexapoda</taxon>
        <taxon>Insecta</taxon>
        <taxon>Pterygota</taxon>
        <taxon>Neoptera</taxon>
        <taxon>Endopterygota</taxon>
        <taxon>Hymenoptera</taxon>
        <taxon>Apocrita</taxon>
        <taxon>Ichneumonoidea</taxon>
        <taxon>Braconidae</taxon>
        <taxon>Aphidiinae</taxon>
        <taxon>Aphidius</taxon>
    </lineage>
</organism>
<dbReference type="AlphaFoldDB" id="A0A834XIZ4"/>
<gene>
    <name evidence="5" type="ORF">HCN44_003610</name>
</gene>
<dbReference type="GO" id="GO:0015630">
    <property type="term" value="C:microtubule cytoskeleton"/>
    <property type="evidence" value="ECO:0007669"/>
    <property type="project" value="UniProtKB-UniRule"/>
</dbReference>
<keyword evidence="4" id="KW-0175">Coiled coil</keyword>
<comment type="subcellular location">
    <subcellularLocation>
        <location evidence="3">Cytoplasm</location>
        <location evidence="3">Cytoskeleton</location>
        <location evidence="3">Cilium axoneme</location>
    </subcellularLocation>
</comment>
<evidence type="ECO:0000256" key="4">
    <source>
        <dbReference type="SAM" id="Coils"/>
    </source>
</evidence>
<evidence type="ECO:0000256" key="2">
    <source>
        <dbReference type="ARBA" id="ARBA00022490"/>
    </source>
</evidence>
<evidence type="ECO:0000256" key="3">
    <source>
        <dbReference type="RuleBase" id="RU367040"/>
    </source>
</evidence>
<evidence type="ECO:0000313" key="6">
    <source>
        <dbReference type="Proteomes" id="UP000639338"/>
    </source>
</evidence>
<protein>
    <recommendedName>
        <fullName evidence="3">Tektin</fullName>
    </recommendedName>
</protein>
<dbReference type="OrthoDB" id="9886517at2759"/>
<dbReference type="PRINTS" id="PR00511">
    <property type="entry name" value="TEKTIN"/>
</dbReference>
<dbReference type="GO" id="GO:0060271">
    <property type="term" value="P:cilium assembly"/>
    <property type="evidence" value="ECO:0007669"/>
    <property type="project" value="UniProtKB-UniRule"/>
</dbReference>
<proteinExistence type="inferred from homology"/>
<dbReference type="Proteomes" id="UP000639338">
    <property type="component" value="Unassembled WGS sequence"/>
</dbReference>
<dbReference type="EMBL" id="JACMRX010000006">
    <property type="protein sequence ID" value="KAF7987747.1"/>
    <property type="molecule type" value="Genomic_DNA"/>
</dbReference>
<keyword evidence="2" id="KW-0963">Cytoplasm</keyword>
<dbReference type="PANTHER" id="PTHR19960">
    <property type="entry name" value="TEKTIN"/>
    <property type="match status" value="1"/>
</dbReference>